<gene>
    <name evidence="1" type="ORF">SKAU_G00321100</name>
</gene>
<reference evidence="1" key="1">
    <citation type="journal article" date="2023" name="Science">
        <title>Genome structures resolve the early diversification of teleost fishes.</title>
        <authorList>
            <person name="Parey E."/>
            <person name="Louis A."/>
            <person name="Montfort J."/>
            <person name="Bouchez O."/>
            <person name="Roques C."/>
            <person name="Iampietro C."/>
            <person name="Lluch J."/>
            <person name="Castinel A."/>
            <person name="Donnadieu C."/>
            <person name="Desvignes T."/>
            <person name="Floi Bucao C."/>
            <person name="Jouanno E."/>
            <person name="Wen M."/>
            <person name="Mejri S."/>
            <person name="Dirks R."/>
            <person name="Jansen H."/>
            <person name="Henkel C."/>
            <person name="Chen W.J."/>
            <person name="Zahm M."/>
            <person name="Cabau C."/>
            <person name="Klopp C."/>
            <person name="Thompson A.W."/>
            <person name="Robinson-Rechavi M."/>
            <person name="Braasch I."/>
            <person name="Lecointre G."/>
            <person name="Bobe J."/>
            <person name="Postlethwait J.H."/>
            <person name="Berthelot C."/>
            <person name="Roest Crollius H."/>
            <person name="Guiguen Y."/>
        </authorList>
    </citation>
    <scope>NUCLEOTIDE SEQUENCE</scope>
    <source>
        <strain evidence="1">WJC10195</strain>
    </source>
</reference>
<keyword evidence="2" id="KW-1185">Reference proteome</keyword>
<protein>
    <submittedName>
        <fullName evidence="1">Uncharacterized protein</fullName>
    </submittedName>
</protein>
<dbReference type="Proteomes" id="UP001152622">
    <property type="component" value="Chromosome 14"/>
</dbReference>
<sequence length="67" mass="7428">MGRGVTQESYCLMLEMGLFSPSVVLAKFCPVVSQLVLCLPVLVLVLLVELDLVLESEVVYFPDPQEQ</sequence>
<comment type="caution">
    <text evidence="1">The sequence shown here is derived from an EMBL/GenBank/DDBJ whole genome shotgun (WGS) entry which is preliminary data.</text>
</comment>
<organism evidence="1 2">
    <name type="scientific">Synaphobranchus kaupii</name>
    <name type="common">Kaup's arrowtooth eel</name>
    <dbReference type="NCBI Taxonomy" id="118154"/>
    <lineage>
        <taxon>Eukaryota</taxon>
        <taxon>Metazoa</taxon>
        <taxon>Chordata</taxon>
        <taxon>Craniata</taxon>
        <taxon>Vertebrata</taxon>
        <taxon>Euteleostomi</taxon>
        <taxon>Actinopterygii</taxon>
        <taxon>Neopterygii</taxon>
        <taxon>Teleostei</taxon>
        <taxon>Anguilliformes</taxon>
        <taxon>Synaphobranchidae</taxon>
        <taxon>Synaphobranchus</taxon>
    </lineage>
</organism>
<accession>A0A9Q1IJK1</accession>
<dbReference type="AlphaFoldDB" id="A0A9Q1IJK1"/>
<proteinExistence type="predicted"/>
<feature type="non-terminal residue" evidence="1">
    <location>
        <position position="1"/>
    </location>
</feature>
<evidence type="ECO:0000313" key="2">
    <source>
        <dbReference type="Proteomes" id="UP001152622"/>
    </source>
</evidence>
<dbReference type="EMBL" id="JAINUF010000014">
    <property type="protein sequence ID" value="KAJ8342182.1"/>
    <property type="molecule type" value="Genomic_DNA"/>
</dbReference>
<name>A0A9Q1IJK1_SYNKA</name>
<evidence type="ECO:0000313" key="1">
    <source>
        <dbReference type="EMBL" id="KAJ8342182.1"/>
    </source>
</evidence>